<sequence>MCFVDLEKAFDRVPRGILWGVLHEYGVRGPLLRAVPVSVRPEQELGSHCRQISRRSQGPEGVRFGNHWEEASGKTQDTLERLCSLSWPGNASGSPLEELEEVSGLSLTSWF</sequence>
<comment type="caution">
    <text evidence="1">The sequence shown here is derived from an EMBL/GenBank/DDBJ whole genome shotgun (WGS) entry which is preliminary data.</text>
</comment>
<evidence type="ECO:0000313" key="2">
    <source>
        <dbReference type="Proteomes" id="UP000831701"/>
    </source>
</evidence>
<dbReference type="Proteomes" id="UP000831701">
    <property type="component" value="Chromosome 19"/>
</dbReference>
<protein>
    <submittedName>
        <fullName evidence="1">Uncharacterized protein</fullName>
    </submittedName>
</protein>
<dbReference type="EMBL" id="CM041549">
    <property type="protein sequence ID" value="KAI3357025.1"/>
    <property type="molecule type" value="Genomic_DNA"/>
</dbReference>
<evidence type="ECO:0000313" key="1">
    <source>
        <dbReference type="EMBL" id="KAI3357025.1"/>
    </source>
</evidence>
<proteinExistence type="predicted"/>
<accession>A0ACB8VNH0</accession>
<reference evidence="1" key="1">
    <citation type="submission" date="2022-04" db="EMBL/GenBank/DDBJ databases">
        <title>Jade perch genome.</title>
        <authorList>
            <person name="Chao B."/>
        </authorList>
    </citation>
    <scope>NUCLEOTIDE SEQUENCE</scope>
    <source>
        <strain evidence="1">CB-2022</strain>
    </source>
</reference>
<keyword evidence="2" id="KW-1185">Reference proteome</keyword>
<name>A0ACB8VNH0_9TELE</name>
<gene>
    <name evidence="1" type="ORF">L3Q82_003657</name>
</gene>
<organism evidence="1 2">
    <name type="scientific">Scortum barcoo</name>
    <name type="common">barcoo grunter</name>
    <dbReference type="NCBI Taxonomy" id="214431"/>
    <lineage>
        <taxon>Eukaryota</taxon>
        <taxon>Metazoa</taxon>
        <taxon>Chordata</taxon>
        <taxon>Craniata</taxon>
        <taxon>Vertebrata</taxon>
        <taxon>Euteleostomi</taxon>
        <taxon>Actinopterygii</taxon>
        <taxon>Neopterygii</taxon>
        <taxon>Teleostei</taxon>
        <taxon>Neoteleostei</taxon>
        <taxon>Acanthomorphata</taxon>
        <taxon>Eupercaria</taxon>
        <taxon>Centrarchiformes</taxon>
        <taxon>Terapontoidei</taxon>
        <taxon>Terapontidae</taxon>
        <taxon>Scortum</taxon>
    </lineage>
</organism>